<comment type="caution">
    <text evidence="1">The sequence shown here is derived from an EMBL/GenBank/DDBJ whole genome shotgun (WGS) entry which is preliminary data.</text>
</comment>
<proteinExistence type="predicted"/>
<accession>A0A5B7G1Y0</accession>
<protein>
    <submittedName>
        <fullName evidence="1">Uncharacterized protein</fullName>
    </submittedName>
</protein>
<sequence>MERWRLDTMSSTRTLYNTTSKRILNKLFVFVPQLAGLNDRKWHIFVVQVMENTTPAVYNEEENMFS</sequence>
<organism evidence="1 2">
    <name type="scientific">Portunus trituberculatus</name>
    <name type="common">Swimming crab</name>
    <name type="synonym">Neptunus trituberculatus</name>
    <dbReference type="NCBI Taxonomy" id="210409"/>
    <lineage>
        <taxon>Eukaryota</taxon>
        <taxon>Metazoa</taxon>
        <taxon>Ecdysozoa</taxon>
        <taxon>Arthropoda</taxon>
        <taxon>Crustacea</taxon>
        <taxon>Multicrustacea</taxon>
        <taxon>Malacostraca</taxon>
        <taxon>Eumalacostraca</taxon>
        <taxon>Eucarida</taxon>
        <taxon>Decapoda</taxon>
        <taxon>Pleocyemata</taxon>
        <taxon>Brachyura</taxon>
        <taxon>Eubrachyura</taxon>
        <taxon>Portunoidea</taxon>
        <taxon>Portunidae</taxon>
        <taxon>Portuninae</taxon>
        <taxon>Portunus</taxon>
    </lineage>
</organism>
<gene>
    <name evidence="1" type="ORF">E2C01_046813</name>
</gene>
<name>A0A5B7G1Y0_PORTR</name>
<evidence type="ECO:0000313" key="1">
    <source>
        <dbReference type="EMBL" id="MPC52932.1"/>
    </source>
</evidence>
<dbReference type="EMBL" id="VSRR010011261">
    <property type="protein sequence ID" value="MPC52932.1"/>
    <property type="molecule type" value="Genomic_DNA"/>
</dbReference>
<dbReference type="AlphaFoldDB" id="A0A5B7G1Y0"/>
<reference evidence="1 2" key="1">
    <citation type="submission" date="2019-05" db="EMBL/GenBank/DDBJ databases">
        <title>Another draft genome of Portunus trituberculatus and its Hox gene families provides insights of decapod evolution.</title>
        <authorList>
            <person name="Jeong J.-H."/>
            <person name="Song I."/>
            <person name="Kim S."/>
            <person name="Choi T."/>
            <person name="Kim D."/>
            <person name="Ryu S."/>
            <person name="Kim W."/>
        </authorList>
    </citation>
    <scope>NUCLEOTIDE SEQUENCE [LARGE SCALE GENOMIC DNA]</scope>
    <source>
        <tissue evidence="1">Muscle</tissue>
    </source>
</reference>
<dbReference type="Proteomes" id="UP000324222">
    <property type="component" value="Unassembled WGS sequence"/>
</dbReference>
<keyword evidence="2" id="KW-1185">Reference proteome</keyword>
<evidence type="ECO:0000313" key="2">
    <source>
        <dbReference type="Proteomes" id="UP000324222"/>
    </source>
</evidence>